<evidence type="ECO:0000256" key="2">
    <source>
        <dbReference type="ARBA" id="ARBA00007092"/>
    </source>
</evidence>
<dbReference type="SUPFAM" id="SSF56219">
    <property type="entry name" value="DNase I-like"/>
    <property type="match status" value="1"/>
</dbReference>
<dbReference type="GO" id="GO:0008311">
    <property type="term" value="F:double-stranded DNA 3'-5' DNA exonuclease activity"/>
    <property type="evidence" value="ECO:0007669"/>
    <property type="project" value="UniProtKB-EC"/>
</dbReference>
<proteinExistence type="inferred from homology"/>
<feature type="chain" id="PRO_5018667147" description="exodeoxyribonuclease III" evidence="10">
    <location>
        <begin position="20"/>
        <end position="223"/>
    </location>
</feature>
<dbReference type="CDD" id="cd09076">
    <property type="entry name" value="L1-EN"/>
    <property type="match status" value="1"/>
</dbReference>
<evidence type="ECO:0000313" key="13">
    <source>
        <dbReference type="Proteomes" id="UP000261600"/>
    </source>
</evidence>
<evidence type="ECO:0000256" key="6">
    <source>
        <dbReference type="ARBA" id="ARBA00022801"/>
    </source>
</evidence>
<dbReference type="GO" id="GO:0008081">
    <property type="term" value="F:phosphoric diester hydrolase activity"/>
    <property type="evidence" value="ECO:0007669"/>
    <property type="project" value="TreeGrafter"/>
</dbReference>
<evidence type="ECO:0000313" key="12">
    <source>
        <dbReference type="Ensembl" id="ENSMALP00000003874.1"/>
    </source>
</evidence>
<dbReference type="GO" id="GO:0006284">
    <property type="term" value="P:base-excision repair"/>
    <property type="evidence" value="ECO:0007669"/>
    <property type="project" value="TreeGrafter"/>
</dbReference>
<dbReference type="STRING" id="43700.ENSMALP00000003874"/>
<evidence type="ECO:0000256" key="1">
    <source>
        <dbReference type="ARBA" id="ARBA00000493"/>
    </source>
</evidence>
<dbReference type="InterPro" id="IPR005135">
    <property type="entry name" value="Endo/exonuclease/phosphatase"/>
</dbReference>
<comment type="catalytic activity">
    <reaction evidence="1">
        <text>Exonucleolytic cleavage in the 3'- to 5'-direction to yield nucleoside 5'-phosphates.</text>
        <dbReference type="EC" id="3.1.11.2"/>
    </reaction>
</comment>
<dbReference type="Gene3D" id="3.60.10.10">
    <property type="entry name" value="Endonuclease/exonuclease/phosphatase"/>
    <property type="match status" value="1"/>
</dbReference>
<dbReference type="Proteomes" id="UP000261600">
    <property type="component" value="Unplaced"/>
</dbReference>
<dbReference type="Ensembl" id="ENSMALT00000003973.1">
    <property type="protein sequence ID" value="ENSMALP00000003874.1"/>
    <property type="gene ID" value="ENSMALG00000002843.1"/>
</dbReference>
<dbReference type="AlphaFoldDB" id="A0A3Q3IK72"/>
<keyword evidence="9" id="KW-0464">Manganese</keyword>
<evidence type="ECO:0000256" key="5">
    <source>
        <dbReference type="ARBA" id="ARBA00022763"/>
    </source>
</evidence>
<evidence type="ECO:0000256" key="3">
    <source>
        <dbReference type="ARBA" id="ARBA00012115"/>
    </source>
</evidence>
<dbReference type="Pfam" id="PF03372">
    <property type="entry name" value="Exo_endo_phos"/>
    <property type="match status" value="1"/>
</dbReference>
<evidence type="ECO:0000259" key="11">
    <source>
        <dbReference type="Pfam" id="PF03372"/>
    </source>
</evidence>
<comment type="cofactor">
    <cofactor evidence="9">
        <name>Mg(2+)</name>
        <dbReference type="ChEBI" id="CHEBI:18420"/>
    </cofactor>
    <cofactor evidence="9">
        <name>Mn(2+)</name>
        <dbReference type="ChEBI" id="CHEBI:29035"/>
    </cofactor>
    <text evidence="9">Probably binds two magnesium or manganese ions per subunit.</text>
</comment>
<reference evidence="12" key="2">
    <citation type="submission" date="2025-09" db="UniProtKB">
        <authorList>
            <consortium name="Ensembl"/>
        </authorList>
    </citation>
    <scope>IDENTIFICATION</scope>
</reference>
<organism evidence="12 13">
    <name type="scientific">Monopterus albus</name>
    <name type="common">Swamp eel</name>
    <dbReference type="NCBI Taxonomy" id="43700"/>
    <lineage>
        <taxon>Eukaryota</taxon>
        <taxon>Metazoa</taxon>
        <taxon>Chordata</taxon>
        <taxon>Craniata</taxon>
        <taxon>Vertebrata</taxon>
        <taxon>Euteleostomi</taxon>
        <taxon>Actinopterygii</taxon>
        <taxon>Neopterygii</taxon>
        <taxon>Teleostei</taxon>
        <taxon>Neoteleostei</taxon>
        <taxon>Acanthomorphata</taxon>
        <taxon>Anabantaria</taxon>
        <taxon>Synbranchiformes</taxon>
        <taxon>Synbranchidae</taxon>
        <taxon>Monopterus</taxon>
    </lineage>
</organism>
<keyword evidence="10" id="KW-0732">Signal</keyword>
<name>A0A3Q3IK72_MONAL</name>
<keyword evidence="6" id="KW-0378">Hydrolase</keyword>
<evidence type="ECO:0000256" key="4">
    <source>
        <dbReference type="ARBA" id="ARBA00022723"/>
    </source>
</evidence>
<keyword evidence="4 9" id="KW-0479">Metal-binding</keyword>
<sequence>MLLPTFLIMITVASVNVNGLRSTSKMEGVFAMEAAHVLCLQETFWTDELVQQVRQRWYGELYTSCGTARSRGVAVLFRRGAVTDINCVHSDNAGRLLVVDFVYNNVSCRIINVYAPTEETQRKSFFQGLEVWCQPGCLLMGDWNIHLTTKDVGRNVKFTTDGSRPVLVNLIKNKELLDVWRQSRLDFHFDGLILPQNSEFLFIVIPQRRVLCFVLVSVCFLPQ</sequence>
<feature type="binding site" evidence="9">
    <location>
        <position position="42"/>
    </location>
    <ligand>
        <name>Mg(2+)</name>
        <dbReference type="ChEBI" id="CHEBI:18420"/>
        <label>1</label>
    </ligand>
</feature>
<keyword evidence="8" id="KW-0234">DNA repair</keyword>
<protein>
    <recommendedName>
        <fullName evidence="3">exodeoxyribonuclease III</fullName>
        <ecNumber evidence="3">3.1.11.2</ecNumber>
    </recommendedName>
</protein>
<evidence type="ECO:0000256" key="10">
    <source>
        <dbReference type="SAM" id="SignalP"/>
    </source>
</evidence>
<dbReference type="GO" id="GO:0003906">
    <property type="term" value="F:DNA-(apurinic or apyrimidinic site) endonuclease activity"/>
    <property type="evidence" value="ECO:0007669"/>
    <property type="project" value="TreeGrafter"/>
</dbReference>
<dbReference type="PANTHER" id="PTHR22748">
    <property type="entry name" value="AP ENDONUCLEASE"/>
    <property type="match status" value="1"/>
</dbReference>
<keyword evidence="7 9" id="KW-0460">Magnesium</keyword>
<evidence type="ECO:0000256" key="8">
    <source>
        <dbReference type="ARBA" id="ARBA00023204"/>
    </source>
</evidence>
<keyword evidence="13" id="KW-1185">Reference proteome</keyword>
<feature type="binding site" evidence="9">
    <location>
        <position position="16"/>
    </location>
    <ligand>
        <name>Mg(2+)</name>
        <dbReference type="ChEBI" id="CHEBI:18420"/>
        <label>1</label>
    </ligand>
</feature>
<accession>A0A3Q3IK72</accession>
<feature type="domain" description="Endonuclease/exonuclease/phosphatase" evidence="11">
    <location>
        <begin position="13"/>
        <end position="151"/>
    </location>
</feature>
<evidence type="ECO:0000256" key="7">
    <source>
        <dbReference type="ARBA" id="ARBA00022842"/>
    </source>
</evidence>
<comment type="similarity">
    <text evidence="2">Belongs to the DNA repair enzymes AP/ExoA family.</text>
</comment>
<feature type="signal peptide" evidence="10">
    <location>
        <begin position="1"/>
        <end position="19"/>
    </location>
</feature>
<reference evidence="12" key="1">
    <citation type="submission" date="2025-08" db="UniProtKB">
        <authorList>
            <consortium name="Ensembl"/>
        </authorList>
    </citation>
    <scope>IDENTIFICATION</scope>
</reference>
<dbReference type="GO" id="GO:0046872">
    <property type="term" value="F:metal ion binding"/>
    <property type="evidence" value="ECO:0007669"/>
    <property type="project" value="UniProtKB-KW"/>
</dbReference>
<dbReference type="EC" id="3.1.11.2" evidence="3"/>
<dbReference type="GO" id="GO:0005634">
    <property type="term" value="C:nucleus"/>
    <property type="evidence" value="ECO:0007669"/>
    <property type="project" value="TreeGrafter"/>
</dbReference>
<dbReference type="InterPro" id="IPR004808">
    <property type="entry name" value="AP_endonuc_1"/>
</dbReference>
<keyword evidence="5" id="KW-0227">DNA damage</keyword>
<dbReference type="PANTHER" id="PTHR22748:SF26">
    <property type="entry name" value="ENDONUCLEASE_EXONUCLEASE_PHOSPHATASE DOMAIN-CONTAINING PROTEIN"/>
    <property type="match status" value="1"/>
</dbReference>
<dbReference type="InterPro" id="IPR036691">
    <property type="entry name" value="Endo/exonu/phosph_ase_sf"/>
</dbReference>
<evidence type="ECO:0000256" key="9">
    <source>
        <dbReference type="PIRSR" id="PIRSR604808-2"/>
    </source>
</evidence>